<dbReference type="Gene3D" id="3.40.50.1100">
    <property type="match status" value="2"/>
</dbReference>
<feature type="modified residue" description="N6-(pyridoxal phosphate)lysine" evidence="5">
    <location>
        <position position="41"/>
    </location>
</feature>
<evidence type="ECO:0000256" key="2">
    <source>
        <dbReference type="ARBA" id="ARBA00008639"/>
    </source>
</evidence>
<keyword evidence="3 5" id="KW-0663">Pyridoxal phosphate</keyword>
<evidence type="ECO:0000259" key="6">
    <source>
        <dbReference type="Pfam" id="PF00291"/>
    </source>
</evidence>
<dbReference type="Proteomes" id="UP000326678">
    <property type="component" value="Chromosome Gxm1"/>
</dbReference>
<comment type="cofactor">
    <cofactor evidence="1">
        <name>pyridoxal 5'-phosphate</name>
        <dbReference type="ChEBI" id="CHEBI:597326"/>
    </cofactor>
</comment>
<evidence type="ECO:0000256" key="5">
    <source>
        <dbReference type="PIRSR" id="PIRSR006278-2"/>
    </source>
</evidence>
<evidence type="ECO:0000313" key="7">
    <source>
        <dbReference type="EMBL" id="QFS42846.1"/>
    </source>
</evidence>
<feature type="domain" description="Tryptophan synthase beta chain-like PALP" evidence="6">
    <location>
        <begin position="16"/>
        <end position="308"/>
    </location>
</feature>
<evidence type="ECO:0000256" key="4">
    <source>
        <dbReference type="PIRSR" id="PIRSR006278-1"/>
    </source>
</evidence>
<dbReference type="AlphaFoldDB" id="A0A5P8VRH1"/>
<dbReference type="PIRSF" id="PIRSF006278">
    <property type="entry name" value="ACCD_DCysDesulf"/>
    <property type="match status" value="1"/>
</dbReference>
<evidence type="ECO:0000256" key="1">
    <source>
        <dbReference type="ARBA" id="ARBA00001933"/>
    </source>
</evidence>
<evidence type="ECO:0000256" key="3">
    <source>
        <dbReference type="ARBA" id="ARBA00022898"/>
    </source>
</evidence>
<dbReference type="InterPro" id="IPR027278">
    <property type="entry name" value="ACCD_DCysDesulf"/>
</dbReference>
<feature type="active site" description="Nucleophile" evidence="4">
    <location>
        <position position="68"/>
    </location>
</feature>
<dbReference type="PANTHER" id="PTHR43780:SF2">
    <property type="entry name" value="1-AMINOCYCLOPROPANE-1-CARBOXYLATE DEAMINASE-RELATED"/>
    <property type="match status" value="1"/>
</dbReference>
<dbReference type="GO" id="GO:1901605">
    <property type="term" value="P:alpha-amino acid metabolic process"/>
    <property type="evidence" value="ECO:0007669"/>
    <property type="project" value="UniProtKB-ARBA"/>
</dbReference>
<dbReference type="RefSeq" id="WP_152588006.1">
    <property type="nucleotide sequence ID" value="NZ_CP045226.1"/>
</dbReference>
<dbReference type="InterPro" id="IPR001926">
    <property type="entry name" value="TrpB-like_PALP"/>
</dbReference>
<dbReference type="SUPFAM" id="SSF53686">
    <property type="entry name" value="Tryptophan synthase beta subunit-like PLP-dependent enzymes"/>
    <property type="match status" value="1"/>
</dbReference>
<organism evidence="7 8">
    <name type="scientific">Nostoc sphaeroides CCNUC1</name>
    <dbReference type="NCBI Taxonomy" id="2653204"/>
    <lineage>
        <taxon>Bacteria</taxon>
        <taxon>Bacillati</taxon>
        <taxon>Cyanobacteriota</taxon>
        <taxon>Cyanophyceae</taxon>
        <taxon>Nostocales</taxon>
        <taxon>Nostocaceae</taxon>
        <taxon>Nostoc</taxon>
    </lineage>
</organism>
<dbReference type="InterPro" id="IPR036052">
    <property type="entry name" value="TrpB-like_PALP_sf"/>
</dbReference>
<protein>
    <submittedName>
        <fullName evidence="7">1-aminocyclopropane-1-carboxylate deaminase</fullName>
    </submittedName>
</protein>
<dbReference type="KEGG" id="nsh:GXM_00319"/>
<sequence length="326" mass="36553">MSLIFFPPPIEQITSEIARHAGVDLYVLRLDLMHPWVNGNKWFKLKYNLLEAKQKNFTTLLTFGGAYSNHIYATAAAGNLFGFRTIGLIRGEERLPLNPTLSFAVQEGMQLVYLNREMYRQRNTPALEEYLQQRFGEVFIIPEGGSNLNGVRGCTEIDRAMPTAVTERSRSAGYAYAFDHICVACGTATTLAGIALSLHKGQRAIAFPVLKNGAFLAQEVESLLTNYLASDLPSPYNSPASWELVCDYHFGGYAKVNNDLLFFSQQFTEEHGVPLDYVYTAKMFYGVMDLLKQGFFSKGDRLLLIHTGGLQGNVGMEERLQRFSKI</sequence>
<dbReference type="Pfam" id="PF00291">
    <property type="entry name" value="PALP"/>
    <property type="match status" value="1"/>
</dbReference>
<accession>A0A5P8VRH1</accession>
<keyword evidence="8" id="KW-1185">Reference proteome</keyword>
<evidence type="ECO:0000313" key="8">
    <source>
        <dbReference type="Proteomes" id="UP000326678"/>
    </source>
</evidence>
<dbReference type="GO" id="GO:0019148">
    <property type="term" value="F:D-cysteine desulfhydrase activity"/>
    <property type="evidence" value="ECO:0007669"/>
    <property type="project" value="TreeGrafter"/>
</dbReference>
<reference evidence="7 8" key="1">
    <citation type="submission" date="2019-10" db="EMBL/GenBank/DDBJ databases">
        <title>Genomic and transcriptomic insights into the perfect genentic adaptation of a filamentous nitrogen-fixing cyanobacterium to rice fields.</title>
        <authorList>
            <person name="Chen Z."/>
        </authorList>
    </citation>
    <scope>NUCLEOTIDE SEQUENCE [LARGE SCALE GENOMIC DNA]</scope>
    <source>
        <strain evidence="7">CCNUC1</strain>
    </source>
</reference>
<gene>
    <name evidence="7" type="ORF">GXM_00319</name>
</gene>
<dbReference type="EMBL" id="CP045226">
    <property type="protein sequence ID" value="QFS42846.1"/>
    <property type="molecule type" value="Genomic_DNA"/>
</dbReference>
<name>A0A5P8VRH1_9NOSO</name>
<comment type="similarity">
    <text evidence="2">Belongs to the ACC deaminase/D-cysteine desulfhydrase family.</text>
</comment>
<proteinExistence type="inferred from homology"/>
<dbReference type="PANTHER" id="PTHR43780">
    <property type="entry name" value="1-AMINOCYCLOPROPANE-1-CARBOXYLATE DEAMINASE-RELATED"/>
    <property type="match status" value="1"/>
</dbReference>